<evidence type="ECO:0000313" key="1">
    <source>
        <dbReference type="Proteomes" id="UP000887580"/>
    </source>
</evidence>
<sequence>MSAERIVYENLMQIFKVFKAQHPKNHMDVVFEIQGKELYAHKTMLLISPTFESMLSDHLTIFEPILIENYTLEDFKEFLTFIYSGQCQLSNENIFSMIAIAEFYRVQKFKKICEEFLTKTELTLENIYQMIRISNKYSLAEFNPLIIDFASKNISTFLKNDQFYGLKKCTLKKILELSDKTKHQEVVFEAKTKGELQCDEMKRVVNVIKSLKNKCCLYGSSTYSFWQTAGQKPLTPSKLIKNEKIDWYLIYDSGEEEDCN</sequence>
<protein>
    <submittedName>
        <fullName evidence="2">BTB domain-containing protein</fullName>
    </submittedName>
</protein>
<name>A0AC35FXL5_9BILA</name>
<proteinExistence type="predicted"/>
<evidence type="ECO:0000313" key="2">
    <source>
        <dbReference type="WBParaSite" id="PS1159_v2.g2183.t1"/>
    </source>
</evidence>
<dbReference type="WBParaSite" id="PS1159_v2.g2183.t1">
    <property type="protein sequence ID" value="PS1159_v2.g2183.t1"/>
    <property type="gene ID" value="PS1159_v2.g2183"/>
</dbReference>
<accession>A0AC35FXL5</accession>
<dbReference type="Proteomes" id="UP000887580">
    <property type="component" value="Unplaced"/>
</dbReference>
<reference evidence="2" key="1">
    <citation type="submission" date="2022-11" db="UniProtKB">
        <authorList>
            <consortium name="WormBaseParasite"/>
        </authorList>
    </citation>
    <scope>IDENTIFICATION</scope>
</reference>
<organism evidence="1 2">
    <name type="scientific">Panagrolaimus sp. PS1159</name>
    <dbReference type="NCBI Taxonomy" id="55785"/>
    <lineage>
        <taxon>Eukaryota</taxon>
        <taxon>Metazoa</taxon>
        <taxon>Ecdysozoa</taxon>
        <taxon>Nematoda</taxon>
        <taxon>Chromadorea</taxon>
        <taxon>Rhabditida</taxon>
        <taxon>Tylenchina</taxon>
        <taxon>Panagrolaimomorpha</taxon>
        <taxon>Panagrolaimoidea</taxon>
        <taxon>Panagrolaimidae</taxon>
        <taxon>Panagrolaimus</taxon>
    </lineage>
</organism>